<reference evidence="2 3" key="1">
    <citation type="journal article" date="2016" name="Nat. Commun.">
        <title>Ectomycorrhizal ecology is imprinted in the genome of the dominant symbiotic fungus Cenococcum geophilum.</title>
        <authorList>
            <consortium name="DOE Joint Genome Institute"/>
            <person name="Peter M."/>
            <person name="Kohler A."/>
            <person name="Ohm R.A."/>
            <person name="Kuo A."/>
            <person name="Krutzmann J."/>
            <person name="Morin E."/>
            <person name="Arend M."/>
            <person name="Barry K.W."/>
            <person name="Binder M."/>
            <person name="Choi C."/>
            <person name="Clum A."/>
            <person name="Copeland A."/>
            <person name="Grisel N."/>
            <person name="Haridas S."/>
            <person name="Kipfer T."/>
            <person name="LaButti K."/>
            <person name="Lindquist E."/>
            <person name="Lipzen A."/>
            <person name="Maire R."/>
            <person name="Meier B."/>
            <person name="Mihaltcheva S."/>
            <person name="Molinier V."/>
            <person name="Murat C."/>
            <person name="Poggeler S."/>
            <person name="Quandt C.A."/>
            <person name="Sperisen C."/>
            <person name="Tritt A."/>
            <person name="Tisserant E."/>
            <person name="Crous P.W."/>
            <person name="Henrissat B."/>
            <person name="Nehls U."/>
            <person name="Egli S."/>
            <person name="Spatafora J.W."/>
            <person name="Grigoriev I.V."/>
            <person name="Martin F.M."/>
        </authorList>
    </citation>
    <scope>NUCLEOTIDE SEQUENCE [LARGE SCALE GENOMIC DNA]</scope>
    <source>
        <strain evidence="2 3">CBS 207.34</strain>
    </source>
</reference>
<evidence type="ECO:0000313" key="2">
    <source>
        <dbReference type="EMBL" id="OCL14815.1"/>
    </source>
</evidence>
<evidence type="ECO:0000313" key="3">
    <source>
        <dbReference type="Proteomes" id="UP000250140"/>
    </source>
</evidence>
<keyword evidence="3" id="KW-1185">Reference proteome</keyword>
<sequence>MPNVFSAALGEPPLHFQLGTRDLASMTLAGADTLTRRWPPATIGPAEVGVVQLSRSSDSASEIGEQAPTHAEKRSQQQHCAFLIDLGRRLHERVLVSTGLCRVLRAAPSPTLGWWWLDAYLHTSAASARQIFNRQKSTHSLRLDMILASPLAKVVTLVPPSADHPHELRPRQNIERLSYSQDISIACPRAEEWAESTRPSTRQQCVEAGCISMRRSRLLIAPLSHASHRDKVLLVSHSAAAAVISSYQALRVSATPSCTFLSKTVSPHNASKRTENSETFSASGPLITGAFTESVSSTTEVIVHYFVKQRPINPSLTEATSPVIKGILSILALRACVKGVRRNTLWHEASGTAQRSPPTVEASIMTVHFTFVLLDGVLFWGFSPVIELQPRGLAFPTQYARRKSTSPNVAQGRGSRTPMRGSYKPRTGCLRNKTRDPSQMVLSLNELPVLYLCLRERDYFTARSCQHFLHLLTRTSFPATATARPEVFATTEGNPSSVSAP</sequence>
<proteinExistence type="predicted"/>
<gene>
    <name evidence="2" type="ORF">AOQ84DRAFT_230240</name>
</gene>
<accession>A0A8E2FCT0</accession>
<dbReference type="Proteomes" id="UP000250140">
    <property type="component" value="Unassembled WGS sequence"/>
</dbReference>
<dbReference type="AlphaFoldDB" id="A0A8E2FCT0"/>
<feature type="region of interest" description="Disordered" evidence="1">
    <location>
        <begin position="404"/>
        <end position="430"/>
    </location>
</feature>
<organism evidence="2 3">
    <name type="scientific">Glonium stellatum</name>
    <dbReference type="NCBI Taxonomy" id="574774"/>
    <lineage>
        <taxon>Eukaryota</taxon>
        <taxon>Fungi</taxon>
        <taxon>Dikarya</taxon>
        <taxon>Ascomycota</taxon>
        <taxon>Pezizomycotina</taxon>
        <taxon>Dothideomycetes</taxon>
        <taxon>Pleosporomycetidae</taxon>
        <taxon>Gloniales</taxon>
        <taxon>Gloniaceae</taxon>
        <taxon>Glonium</taxon>
    </lineage>
</organism>
<dbReference type="EMBL" id="KV748526">
    <property type="protein sequence ID" value="OCL14815.1"/>
    <property type="molecule type" value="Genomic_DNA"/>
</dbReference>
<name>A0A8E2FCT0_9PEZI</name>
<protein>
    <submittedName>
        <fullName evidence="2">Uncharacterized protein</fullName>
    </submittedName>
</protein>
<evidence type="ECO:0000256" key="1">
    <source>
        <dbReference type="SAM" id="MobiDB-lite"/>
    </source>
</evidence>